<reference evidence="20" key="1">
    <citation type="submission" date="2018-05" db="EMBL/GenBank/DDBJ databases">
        <title>Draft genome of Mucuna pruriens seed.</title>
        <authorList>
            <person name="Nnadi N.E."/>
            <person name="Vos R."/>
            <person name="Hasami M.H."/>
            <person name="Devisetty U.K."/>
            <person name="Aguiy J.C."/>
        </authorList>
    </citation>
    <scope>NUCLEOTIDE SEQUENCE [LARGE SCALE GENOMIC DNA]</scope>
    <source>
        <strain evidence="20">JCA_2017</strain>
    </source>
</reference>
<comment type="caution">
    <text evidence="20">The sequence shown here is derived from an EMBL/GenBank/DDBJ whole genome shotgun (WGS) entry which is preliminary data.</text>
</comment>
<evidence type="ECO:0000259" key="17">
    <source>
        <dbReference type="Pfam" id="PF01179"/>
    </source>
</evidence>
<keyword evidence="10" id="KW-1015">Disulfide bond</keyword>
<evidence type="ECO:0000256" key="5">
    <source>
        <dbReference type="ARBA" id="ARBA00022723"/>
    </source>
</evidence>
<dbReference type="STRING" id="157652.A0A371EXK8"/>
<dbReference type="InterPro" id="IPR049948">
    <property type="entry name" value="Cu_Am_ox_TPQ-bd"/>
</dbReference>
<dbReference type="Proteomes" id="UP000257109">
    <property type="component" value="Unassembled WGS sequence"/>
</dbReference>
<gene>
    <name evidence="20" type="ORF">CR513_49975</name>
</gene>
<evidence type="ECO:0000313" key="20">
    <source>
        <dbReference type="EMBL" id="RDX70751.1"/>
    </source>
</evidence>
<evidence type="ECO:0000256" key="11">
    <source>
        <dbReference type="ARBA" id="ARBA00023180"/>
    </source>
</evidence>
<evidence type="ECO:0000256" key="14">
    <source>
        <dbReference type="PIRSR" id="PIRSR600269-51"/>
    </source>
</evidence>
<feature type="non-terminal residue" evidence="20">
    <location>
        <position position="1"/>
    </location>
</feature>
<keyword evidence="7 13" id="KW-0801">TPQ</keyword>
<dbReference type="SUPFAM" id="SSF54416">
    <property type="entry name" value="Amine oxidase N-terminal region"/>
    <property type="match status" value="2"/>
</dbReference>
<name>A0A371EXK8_MUCPR</name>
<protein>
    <recommendedName>
        <fullName evidence="15">Amine oxidase</fullName>
        <ecNumber evidence="15">1.4.3.-</ecNumber>
    </recommendedName>
</protein>
<evidence type="ECO:0000259" key="19">
    <source>
        <dbReference type="Pfam" id="PF02728"/>
    </source>
</evidence>
<dbReference type="InterPro" id="IPR016182">
    <property type="entry name" value="Cu_amine_oxidase_N-reg"/>
</dbReference>
<evidence type="ECO:0000259" key="18">
    <source>
        <dbReference type="Pfam" id="PF02727"/>
    </source>
</evidence>
<feature type="chain" id="PRO_5016721183" description="Amine oxidase" evidence="16">
    <location>
        <begin position="38"/>
        <end position="694"/>
    </location>
</feature>
<feature type="modified residue" description="2',4',5'-topaquinone" evidence="14">
    <location>
        <position position="427"/>
    </location>
</feature>
<comment type="cofactor">
    <cofactor evidence="1">
        <name>Cu cation</name>
        <dbReference type="ChEBI" id="CHEBI:23378"/>
    </cofactor>
</comment>
<evidence type="ECO:0000256" key="1">
    <source>
        <dbReference type="ARBA" id="ARBA00001935"/>
    </source>
</evidence>
<keyword evidence="9 15" id="KW-0186">Copper</keyword>
<evidence type="ECO:0000313" key="21">
    <source>
        <dbReference type="Proteomes" id="UP000257109"/>
    </source>
</evidence>
<feature type="active site" description="Proton acceptor" evidence="13">
    <location>
        <position position="340"/>
    </location>
</feature>
<dbReference type="PROSITE" id="PS01164">
    <property type="entry name" value="COPPER_AMINE_OXID_1"/>
    <property type="match status" value="1"/>
</dbReference>
<keyword evidence="5 15" id="KW-0479">Metal-binding</keyword>
<dbReference type="InterPro" id="IPR036460">
    <property type="entry name" value="Cu_amine_oxidase_C_sf"/>
</dbReference>
<evidence type="ECO:0000256" key="3">
    <source>
        <dbReference type="ARBA" id="ARBA00007983"/>
    </source>
</evidence>
<dbReference type="GO" id="GO:0008131">
    <property type="term" value="F:primary methylamine oxidase activity"/>
    <property type="evidence" value="ECO:0007669"/>
    <property type="project" value="UniProtKB-EC"/>
</dbReference>
<dbReference type="Pfam" id="PF02728">
    <property type="entry name" value="Cu_amine_oxidN3"/>
    <property type="match status" value="1"/>
</dbReference>
<keyword evidence="6 16" id="KW-0732">Signal</keyword>
<dbReference type="EC" id="1.4.3.-" evidence="15"/>
<dbReference type="GO" id="GO:0005507">
    <property type="term" value="F:copper ion binding"/>
    <property type="evidence" value="ECO:0007669"/>
    <property type="project" value="InterPro"/>
</dbReference>
<dbReference type="Pfam" id="PF02727">
    <property type="entry name" value="Cu_amine_oxidN2"/>
    <property type="match status" value="1"/>
</dbReference>
<comment type="cofactor">
    <cofactor evidence="15">
        <name>Cu cation</name>
        <dbReference type="ChEBI" id="CHEBI:23378"/>
    </cofactor>
    <text evidence="15">Contains 1 topaquinone per subunit.</text>
</comment>
<dbReference type="InterPro" id="IPR000269">
    <property type="entry name" value="Cu_amine_oxidase"/>
</dbReference>
<dbReference type="InterPro" id="IPR015802">
    <property type="entry name" value="Cu_amine_oxidase_N3"/>
</dbReference>
<dbReference type="InterPro" id="IPR015798">
    <property type="entry name" value="Cu_amine_oxidase_C"/>
</dbReference>
<feature type="active site" description="Schiff-base intermediate with substrate; via topaquinone" evidence="13">
    <location>
        <position position="427"/>
    </location>
</feature>
<dbReference type="AlphaFoldDB" id="A0A371EXK8"/>
<evidence type="ECO:0000256" key="7">
    <source>
        <dbReference type="ARBA" id="ARBA00022772"/>
    </source>
</evidence>
<evidence type="ECO:0000256" key="4">
    <source>
        <dbReference type="ARBA" id="ARBA00011738"/>
    </source>
</evidence>
<evidence type="ECO:0000256" key="13">
    <source>
        <dbReference type="PIRSR" id="PIRSR600269-50"/>
    </source>
</evidence>
<evidence type="ECO:0000256" key="15">
    <source>
        <dbReference type="RuleBase" id="RU000672"/>
    </source>
</evidence>
<evidence type="ECO:0000256" key="9">
    <source>
        <dbReference type="ARBA" id="ARBA00023008"/>
    </source>
</evidence>
<keyword evidence="21" id="KW-1185">Reference proteome</keyword>
<comment type="subunit">
    <text evidence="4">Homodimer.</text>
</comment>
<evidence type="ECO:0000256" key="2">
    <source>
        <dbReference type="ARBA" id="ARBA00001936"/>
    </source>
</evidence>
<comment type="similarity">
    <text evidence="3 15">Belongs to the copper/topaquinone oxidase family.</text>
</comment>
<dbReference type="PANTHER" id="PTHR10638">
    <property type="entry name" value="COPPER AMINE OXIDASE"/>
    <property type="match status" value="1"/>
</dbReference>
<feature type="domain" description="Copper amine oxidase catalytic" evidence="17">
    <location>
        <begin position="264"/>
        <end position="674"/>
    </location>
</feature>
<feature type="signal peptide" evidence="16">
    <location>
        <begin position="1"/>
        <end position="37"/>
    </location>
</feature>
<keyword evidence="8 15" id="KW-0560">Oxidoreductase</keyword>
<keyword evidence="11" id="KW-0325">Glycoprotein</keyword>
<sequence length="694" mass="78641">MIVIPSTTEQVSSTACTMKLFHLFSLLTLLFWFQVEAGVSVDPLQLSHPLDPLTKQEITRIQVLVLKKYPTSQNRVSFHYVGLDDPEKATVLKWVSSGARTGPRKAFVIAIINSQIHELTINLGSSNVVSDKVQHRNGFPTLTLEEQNEAIALPLTYGPFVESMKKRGLNLSEVVCSFFTVGWYGETEISRRTLRIECYLKEGTANIYMRPIGGISILVDINQMKIIEYHDNAILPVPKAENTEYRASNMKPPLAPTFHSYGSHQPQGPGFTIKGHTLSWANWKFHIGYDMRAGVMISTASIYDSEVHKYRQVLYRGYISELFVPYQDPSEEWYCRTYFDAGEFGFGQSMVALEPLHDCPPQAQFLDVYFAGRDGSPQHLENAICVFEQYGGISWRHTESAIPNEKIREVRSDVTLIVRSVITIGNYDNIIDWEFKPSGSIKPAISLSGMLEIKAVNITHKEEIKNDQHGTLISEHSIGVYHDHYYIYHLDFDIDGVDNSFVKTNLKTVQVTDHSSKRKSYWTTSSEIAKTESDAKTKLGFSPSVLAMVNPNKKTSTGNEVGYRLVPSAAVHSLLTEDDYPQIRGAFTNYNVWVTPYNRSEKWAGGLYVDQSRGEDTLPVWTKQNRDIENKDIVLWYVVGIHHVPCQEDFPIMPLLSTGFELRPTNFFERNPVLKTLSPDMVKWPSCGKSFISF</sequence>
<evidence type="ECO:0000256" key="10">
    <source>
        <dbReference type="ARBA" id="ARBA00023157"/>
    </source>
</evidence>
<organism evidence="20 21">
    <name type="scientific">Mucuna pruriens</name>
    <name type="common">Velvet bean</name>
    <name type="synonym">Dolichos pruriens</name>
    <dbReference type="NCBI Taxonomy" id="157652"/>
    <lineage>
        <taxon>Eukaryota</taxon>
        <taxon>Viridiplantae</taxon>
        <taxon>Streptophyta</taxon>
        <taxon>Embryophyta</taxon>
        <taxon>Tracheophyta</taxon>
        <taxon>Spermatophyta</taxon>
        <taxon>Magnoliopsida</taxon>
        <taxon>eudicotyledons</taxon>
        <taxon>Gunneridae</taxon>
        <taxon>Pentapetalae</taxon>
        <taxon>rosids</taxon>
        <taxon>fabids</taxon>
        <taxon>Fabales</taxon>
        <taxon>Fabaceae</taxon>
        <taxon>Papilionoideae</taxon>
        <taxon>50 kb inversion clade</taxon>
        <taxon>NPAAA clade</taxon>
        <taxon>indigoferoid/millettioid clade</taxon>
        <taxon>Phaseoleae</taxon>
        <taxon>Mucuna</taxon>
    </lineage>
</organism>
<comment type="PTM">
    <text evidence="14 15">Topaquinone (TPQ) is generated by copper-dependent autoxidation of a specific tyrosyl residue.</text>
</comment>
<dbReference type="Pfam" id="PF01179">
    <property type="entry name" value="Cu_amine_oxid"/>
    <property type="match status" value="1"/>
</dbReference>
<dbReference type="GO" id="GO:0048038">
    <property type="term" value="F:quinone binding"/>
    <property type="evidence" value="ECO:0007669"/>
    <property type="project" value="InterPro"/>
</dbReference>
<dbReference type="Gene3D" id="2.70.98.20">
    <property type="entry name" value="Copper amine oxidase, catalytic domain"/>
    <property type="match status" value="1"/>
</dbReference>
<dbReference type="Gene3D" id="3.10.450.40">
    <property type="match status" value="2"/>
</dbReference>
<feature type="domain" description="Copper amine oxidase N3-terminal" evidence="19">
    <location>
        <begin position="140"/>
        <end position="237"/>
    </location>
</feature>
<evidence type="ECO:0000256" key="12">
    <source>
        <dbReference type="ARBA" id="ARBA00048032"/>
    </source>
</evidence>
<dbReference type="FunFam" id="3.10.450.40:FF:000005">
    <property type="entry name" value="Amine oxidase"/>
    <property type="match status" value="1"/>
</dbReference>
<dbReference type="InterPro" id="IPR015800">
    <property type="entry name" value="Cu_amine_oxidase_N2"/>
</dbReference>
<evidence type="ECO:0000256" key="8">
    <source>
        <dbReference type="ARBA" id="ARBA00023002"/>
    </source>
</evidence>
<feature type="domain" description="Copper amine oxidase N2-terminal" evidence="18">
    <location>
        <begin position="48"/>
        <end position="131"/>
    </location>
</feature>
<dbReference type="FunFam" id="3.10.450.40:FF:000012">
    <property type="entry name" value="Amine oxidase"/>
    <property type="match status" value="1"/>
</dbReference>
<comment type="catalytic activity">
    <reaction evidence="12">
        <text>a primary methyl amine + O2 + H2O = an aldehyde + H2O2 + NH4(+)</text>
        <dbReference type="Rhea" id="RHEA:16153"/>
        <dbReference type="ChEBI" id="CHEBI:15377"/>
        <dbReference type="ChEBI" id="CHEBI:15379"/>
        <dbReference type="ChEBI" id="CHEBI:16240"/>
        <dbReference type="ChEBI" id="CHEBI:17478"/>
        <dbReference type="ChEBI" id="CHEBI:28938"/>
        <dbReference type="ChEBI" id="CHEBI:228804"/>
        <dbReference type="EC" id="1.4.3.21"/>
    </reaction>
</comment>
<comment type="cofactor">
    <cofactor evidence="2">
        <name>Mn(2+)</name>
        <dbReference type="ChEBI" id="CHEBI:29035"/>
    </cofactor>
</comment>
<evidence type="ECO:0000256" key="6">
    <source>
        <dbReference type="ARBA" id="ARBA00022729"/>
    </source>
</evidence>
<dbReference type="PANTHER" id="PTHR10638:SF68">
    <property type="entry name" value="AMINE OXIDASE"/>
    <property type="match status" value="1"/>
</dbReference>
<dbReference type="EMBL" id="QJKJ01011585">
    <property type="protein sequence ID" value="RDX70751.1"/>
    <property type="molecule type" value="Genomic_DNA"/>
</dbReference>
<proteinExistence type="inferred from homology"/>
<dbReference type="SUPFAM" id="SSF49998">
    <property type="entry name" value="Amine oxidase catalytic domain"/>
    <property type="match status" value="1"/>
</dbReference>
<dbReference type="GO" id="GO:0009308">
    <property type="term" value="P:amine metabolic process"/>
    <property type="evidence" value="ECO:0007669"/>
    <property type="project" value="UniProtKB-UniRule"/>
</dbReference>
<dbReference type="OrthoDB" id="5379943at2759"/>
<accession>A0A371EXK8</accession>
<dbReference type="FunFam" id="2.70.98.20:FF:000004">
    <property type="entry name" value="Amine oxidase"/>
    <property type="match status" value="1"/>
</dbReference>
<evidence type="ECO:0000256" key="16">
    <source>
        <dbReference type="SAM" id="SignalP"/>
    </source>
</evidence>